<name>A0A4U9XR54_STRMT</name>
<dbReference type="GO" id="GO:0033925">
    <property type="term" value="F:mannosyl-glycoprotein endo-beta-N-acetylglucosaminidase activity"/>
    <property type="evidence" value="ECO:0007669"/>
    <property type="project" value="UniProtKB-EC"/>
</dbReference>
<feature type="region of interest" description="Disordered" evidence="1">
    <location>
        <begin position="1"/>
        <end position="63"/>
    </location>
</feature>
<keyword evidence="2" id="KW-0326">Glycosidase</keyword>
<dbReference type="AlphaFoldDB" id="A0A4U9XR54"/>
<feature type="compositionally biased region" description="Basic and acidic residues" evidence="1">
    <location>
        <begin position="23"/>
        <end position="59"/>
    </location>
</feature>
<feature type="compositionally biased region" description="Polar residues" evidence="1">
    <location>
        <begin position="1"/>
        <end position="20"/>
    </location>
</feature>
<dbReference type="EC" id="3.2.1.17" evidence="2"/>
<reference evidence="2 3" key="1">
    <citation type="submission" date="2019-05" db="EMBL/GenBank/DDBJ databases">
        <authorList>
            <consortium name="Pathogen Informatics"/>
        </authorList>
    </citation>
    <scope>NUCLEOTIDE SEQUENCE [LARGE SCALE GENOMIC DNA]</scope>
    <source>
        <strain evidence="2 3">NCTC11189</strain>
    </source>
</reference>
<evidence type="ECO:0000256" key="1">
    <source>
        <dbReference type="SAM" id="MobiDB-lite"/>
    </source>
</evidence>
<dbReference type="GO" id="GO:0003796">
    <property type="term" value="F:lysozyme activity"/>
    <property type="evidence" value="ECO:0007669"/>
    <property type="project" value="UniProtKB-EC"/>
</dbReference>
<protein>
    <submittedName>
        <fullName evidence="2">Choline-binding protein LytC, 4-beta-N-acetylmuramidase, Cpb13</fullName>
        <ecNumber evidence="2">3.2.1.17</ecNumber>
        <ecNumber evidence="2">3.2.1.96</ecNumber>
    </submittedName>
</protein>
<dbReference type="EC" id="3.2.1.96" evidence="2"/>
<dbReference type="EMBL" id="CABEHV010000004">
    <property type="protein sequence ID" value="VTS16250.1"/>
    <property type="molecule type" value="Genomic_DNA"/>
</dbReference>
<gene>
    <name evidence="2" type="primary">lytC_3</name>
    <name evidence="2" type="ORF">NCTC11189_00027</name>
</gene>
<sequence length="138" mass="15754">MSLQNETEVKSSSEGSRVQDSSSKVEEKKSETTTSQKEEEKMEEVKETRASSSQKEESKPNLTSAHWEGDFYVKADGSKAKSEWIFDTSYSSWFYIKSDGRYAQKEWHGKTITSKWVVTWLKMNGFTITIIIAGSTSR</sequence>
<keyword evidence="2" id="KW-0378">Hydrolase</keyword>
<proteinExistence type="predicted"/>
<evidence type="ECO:0000313" key="2">
    <source>
        <dbReference type="EMBL" id="VTS16250.1"/>
    </source>
</evidence>
<dbReference type="Proteomes" id="UP000387692">
    <property type="component" value="Unassembled WGS sequence"/>
</dbReference>
<accession>A0A4U9XR54</accession>
<organism evidence="2 3">
    <name type="scientific">Streptococcus mitis</name>
    <dbReference type="NCBI Taxonomy" id="28037"/>
    <lineage>
        <taxon>Bacteria</taxon>
        <taxon>Bacillati</taxon>
        <taxon>Bacillota</taxon>
        <taxon>Bacilli</taxon>
        <taxon>Lactobacillales</taxon>
        <taxon>Streptococcaceae</taxon>
        <taxon>Streptococcus</taxon>
        <taxon>Streptococcus mitis group</taxon>
    </lineage>
</organism>
<evidence type="ECO:0000313" key="3">
    <source>
        <dbReference type="Proteomes" id="UP000387692"/>
    </source>
</evidence>